<protein>
    <submittedName>
        <fullName evidence="3">Uncharacterized protein</fullName>
    </submittedName>
</protein>
<dbReference type="EMBL" id="JADGJH010001177">
    <property type="protein sequence ID" value="KAJ3117264.1"/>
    <property type="molecule type" value="Genomic_DNA"/>
</dbReference>
<comment type="caution">
    <text evidence="3">The sequence shown here is derived from an EMBL/GenBank/DDBJ whole genome shotgun (WGS) entry which is preliminary data.</text>
</comment>
<reference evidence="3" key="1">
    <citation type="submission" date="2020-05" db="EMBL/GenBank/DDBJ databases">
        <title>Phylogenomic resolution of chytrid fungi.</title>
        <authorList>
            <person name="Stajich J.E."/>
            <person name="Amses K."/>
            <person name="Simmons R."/>
            <person name="Seto K."/>
            <person name="Myers J."/>
            <person name="Bonds A."/>
            <person name="Quandt C.A."/>
            <person name="Barry K."/>
            <person name="Liu P."/>
            <person name="Grigoriev I."/>
            <person name="Longcore J.E."/>
            <person name="James T.Y."/>
        </authorList>
    </citation>
    <scope>NUCLEOTIDE SEQUENCE</scope>
    <source>
        <strain evidence="3">JEL0513</strain>
    </source>
</reference>
<dbReference type="AlphaFoldDB" id="A0AAD5XEY1"/>
<feature type="chain" id="PRO_5042293465" evidence="2">
    <location>
        <begin position="24"/>
        <end position="313"/>
    </location>
</feature>
<proteinExistence type="predicted"/>
<accession>A0AAD5XEY1</accession>
<keyword evidence="4" id="KW-1185">Reference proteome</keyword>
<evidence type="ECO:0000256" key="2">
    <source>
        <dbReference type="SAM" id="SignalP"/>
    </source>
</evidence>
<sequence length="313" mass="32431">MVHSILFTGLGLSLSLSFSLVSAQLTSNPCVTQSGLPTCCVGSYPNLTECAITNYYISTPDPCKPTTIPLPGQQVYIQDEQQNNYYLKGLLPTIVQAEGYVQSYCVGSYLPPGAKAIADGAIRSAHVLVNANYIQIHGQMDCGLLNINCTQSYPGAYDDGGQYDDGAFQSCGKEPYSGVDTSATGNPGFPHYVEQAGDGIFCMRVCQEDQQGTGLPCDLTQDTAGCIKFMNVSFTPGFTYQNNVNGVSTTISVSLPPGSSPTATTTTAGSTGSATASGSSTGTAGTATTAKSSAFMGVVVDSVMAAAVLLLLV</sequence>
<evidence type="ECO:0000313" key="4">
    <source>
        <dbReference type="Proteomes" id="UP001211907"/>
    </source>
</evidence>
<organism evidence="3 4">
    <name type="scientific">Physocladia obscura</name>
    <dbReference type="NCBI Taxonomy" id="109957"/>
    <lineage>
        <taxon>Eukaryota</taxon>
        <taxon>Fungi</taxon>
        <taxon>Fungi incertae sedis</taxon>
        <taxon>Chytridiomycota</taxon>
        <taxon>Chytridiomycota incertae sedis</taxon>
        <taxon>Chytridiomycetes</taxon>
        <taxon>Chytridiales</taxon>
        <taxon>Chytriomycetaceae</taxon>
        <taxon>Physocladia</taxon>
    </lineage>
</organism>
<feature type="region of interest" description="Disordered" evidence="1">
    <location>
        <begin position="255"/>
        <end position="283"/>
    </location>
</feature>
<gene>
    <name evidence="3" type="ORF">HK100_000863</name>
</gene>
<evidence type="ECO:0000313" key="3">
    <source>
        <dbReference type="EMBL" id="KAJ3117264.1"/>
    </source>
</evidence>
<dbReference type="Proteomes" id="UP001211907">
    <property type="component" value="Unassembled WGS sequence"/>
</dbReference>
<keyword evidence="2" id="KW-0732">Signal</keyword>
<feature type="signal peptide" evidence="2">
    <location>
        <begin position="1"/>
        <end position="23"/>
    </location>
</feature>
<evidence type="ECO:0000256" key="1">
    <source>
        <dbReference type="SAM" id="MobiDB-lite"/>
    </source>
</evidence>
<feature type="compositionally biased region" description="Low complexity" evidence="1">
    <location>
        <begin position="260"/>
        <end position="283"/>
    </location>
</feature>
<name>A0AAD5XEY1_9FUNG</name>